<feature type="transmembrane region" description="Helical" evidence="1">
    <location>
        <begin position="12"/>
        <end position="33"/>
    </location>
</feature>
<keyword evidence="1" id="KW-0472">Membrane</keyword>
<reference evidence="3" key="1">
    <citation type="journal article" date="2019" name="Int. J. Syst. Evol. Microbiol.">
        <title>The Global Catalogue of Microorganisms (GCM) 10K type strain sequencing project: providing services to taxonomists for standard genome sequencing and annotation.</title>
        <authorList>
            <consortium name="The Broad Institute Genomics Platform"/>
            <consortium name="The Broad Institute Genome Sequencing Center for Infectious Disease"/>
            <person name="Wu L."/>
            <person name="Ma J."/>
        </authorList>
    </citation>
    <scope>NUCLEOTIDE SEQUENCE [LARGE SCALE GENOMIC DNA]</scope>
    <source>
        <strain evidence="3">KCTC 52366</strain>
    </source>
</reference>
<dbReference type="Proteomes" id="UP001595632">
    <property type="component" value="Unassembled WGS sequence"/>
</dbReference>
<dbReference type="InterPro" id="IPR045584">
    <property type="entry name" value="Pilin-like"/>
</dbReference>
<proteinExistence type="predicted"/>
<dbReference type="NCBIfam" id="TIGR02532">
    <property type="entry name" value="IV_pilin_GFxxxE"/>
    <property type="match status" value="1"/>
</dbReference>
<dbReference type="RefSeq" id="WP_275632618.1">
    <property type="nucleotide sequence ID" value="NZ_JARGYD010000003.1"/>
</dbReference>
<keyword evidence="1" id="KW-0812">Transmembrane</keyword>
<dbReference type="PROSITE" id="PS00409">
    <property type="entry name" value="PROKAR_NTER_METHYL"/>
    <property type="match status" value="1"/>
</dbReference>
<evidence type="ECO:0000313" key="3">
    <source>
        <dbReference type="Proteomes" id="UP001595632"/>
    </source>
</evidence>
<evidence type="ECO:0000256" key="1">
    <source>
        <dbReference type="SAM" id="Phobius"/>
    </source>
</evidence>
<sequence length="146" mass="15983">MEPRVTPGDRGFTLVELVVVVAILSVLTLTVTLGTNRPRMARGQDWSRFATLHESLREQAVLGRQVLGLELNDSGFRRMRRVDGIWQADGTGGDWQGPVRIQRPFEPGAVVTFLPDGRSTPVSVRFGSADGMRSCEADGWSALECG</sequence>
<comment type="caution">
    <text evidence="2">The sequence shown here is derived from an EMBL/GenBank/DDBJ whole genome shotgun (WGS) entry which is preliminary data.</text>
</comment>
<dbReference type="EMBL" id="JBHRTB010000010">
    <property type="protein sequence ID" value="MFC3145667.1"/>
    <property type="molecule type" value="Genomic_DNA"/>
</dbReference>
<dbReference type="SUPFAM" id="SSF54523">
    <property type="entry name" value="Pili subunits"/>
    <property type="match status" value="1"/>
</dbReference>
<evidence type="ECO:0000313" key="2">
    <source>
        <dbReference type="EMBL" id="MFC3145667.1"/>
    </source>
</evidence>
<dbReference type="Gene3D" id="3.55.40.10">
    <property type="entry name" value="minor pseudopilin epsh domain"/>
    <property type="match status" value="1"/>
</dbReference>
<keyword evidence="1" id="KW-1133">Transmembrane helix</keyword>
<dbReference type="InterPro" id="IPR012902">
    <property type="entry name" value="N_methyl_site"/>
</dbReference>
<keyword evidence="3" id="KW-1185">Reference proteome</keyword>
<accession>A0ABV7GWN7</accession>
<name>A0ABV7GWN7_9RHOB</name>
<organism evidence="2 3">
    <name type="scientific">Psychromarinibacter halotolerans</name>
    <dbReference type="NCBI Taxonomy" id="1775175"/>
    <lineage>
        <taxon>Bacteria</taxon>
        <taxon>Pseudomonadati</taxon>
        <taxon>Pseudomonadota</taxon>
        <taxon>Alphaproteobacteria</taxon>
        <taxon>Rhodobacterales</taxon>
        <taxon>Paracoccaceae</taxon>
        <taxon>Psychromarinibacter</taxon>
    </lineage>
</organism>
<protein>
    <submittedName>
        <fullName evidence="2">Prepilin-type N-terminal cleavage/methylation domain-containing protein</fullName>
    </submittedName>
</protein>
<gene>
    <name evidence="2" type="ORF">ACFOGP_23295</name>
</gene>
<dbReference type="Pfam" id="PF07963">
    <property type="entry name" value="N_methyl"/>
    <property type="match status" value="1"/>
</dbReference>